<feature type="transmembrane region" description="Helical" evidence="1">
    <location>
        <begin position="35"/>
        <end position="52"/>
    </location>
</feature>
<reference evidence="2" key="1">
    <citation type="submission" date="2019-09" db="EMBL/GenBank/DDBJ databases">
        <title>Characterisation of the sponge microbiome using genome-centric metagenomics.</title>
        <authorList>
            <person name="Engelberts J.P."/>
            <person name="Robbins S.J."/>
            <person name="De Goeij J.M."/>
            <person name="Aranda M."/>
            <person name="Bell S.C."/>
            <person name="Webster N.S."/>
        </authorList>
    </citation>
    <scope>NUCLEOTIDE SEQUENCE</scope>
    <source>
        <strain evidence="2">SB0662_bin_9</strain>
    </source>
</reference>
<keyword evidence="1" id="KW-0812">Transmembrane</keyword>
<accession>A0A6B1DPJ1</accession>
<feature type="transmembrane region" description="Helical" evidence="1">
    <location>
        <begin position="160"/>
        <end position="177"/>
    </location>
</feature>
<name>A0A6B1DPJ1_9CHLR</name>
<comment type="caution">
    <text evidence="2">The sequence shown here is derived from an EMBL/GenBank/DDBJ whole genome shotgun (WGS) entry which is preliminary data.</text>
</comment>
<protein>
    <submittedName>
        <fullName evidence="2">Uncharacterized protein</fullName>
    </submittedName>
</protein>
<proteinExistence type="predicted"/>
<gene>
    <name evidence="2" type="ORF">F4Y08_01655</name>
</gene>
<feature type="transmembrane region" description="Helical" evidence="1">
    <location>
        <begin position="72"/>
        <end position="93"/>
    </location>
</feature>
<evidence type="ECO:0000313" key="2">
    <source>
        <dbReference type="EMBL" id="MYD89031.1"/>
    </source>
</evidence>
<keyword evidence="1" id="KW-0472">Membrane</keyword>
<keyword evidence="1" id="KW-1133">Transmembrane helix</keyword>
<dbReference type="EMBL" id="VXPY01000013">
    <property type="protein sequence ID" value="MYD89031.1"/>
    <property type="molecule type" value="Genomic_DNA"/>
</dbReference>
<evidence type="ECO:0000256" key="1">
    <source>
        <dbReference type="SAM" id="Phobius"/>
    </source>
</evidence>
<dbReference type="AlphaFoldDB" id="A0A6B1DPJ1"/>
<organism evidence="2">
    <name type="scientific">Caldilineaceae bacterium SB0662_bin_9</name>
    <dbReference type="NCBI Taxonomy" id="2605258"/>
    <lineage>
        <taxon>Bacteria</taxon>
        <taxon>Bacillati</taxon>
        <taxon>Chloroflexota</taxon>
        <taxon>Caldilineae</taxon>
        <taxon>Caldilineales</taxon>
        <taxon>Caldilineaceae</taxon>
    </lineage>
</organism>
<sequence>MPPQFAGVWIMFELFSPLFLWRNSLAEVGSMVPPLEYALVLLAVVVLAEVLVRGAEQFMRTLTGWCLFRFQLTAGALTAAAYLGASAVVYALLTKAYGVHVEFSRFLPLFIMAGLPRILIIYRLLPYLGRTFGVLLNIWTAGLLWRVLDVGYALDAWQNAITCLLALAVFFLVQRLIPKAASSDSGDSVMPAVDPRFAHSSG</sequence>
<feature type="transmembrane region" description="Helical" evidence="1">
    <location>
        <begin position="6"/>
        <end position="23"/>
    </location>
</feature>